<evidence type="ECO:0000256" key="2">
    <source>
        <dbReference type="SAM" id="Phobius"/>
    </source>
</evidence>
<protein>
    <submittedName>
        <fullName evidence="3">Uncharacterized protein</fullName>
    </submittedName>
</protein>
<organism evidence="3 4">
    <name type="scientific">Kribbella antiqua</name>
    <dbReference type="NCBI Taxonomy" id="2512217"/>
    <lineage>
        <taxon>Bacteria</taxon>
        <taxon>Bacillati</taxon>
        <taxon>Actinomycetota</taxon>
        <taxon>Actinomycetes</taxon>
        <taxon>Propionibacteriales</taxon>
        <taxon>Kribbellaceae</taxon>
        <taxon>Kribbella</taxon>
    </lineage>
</organism>
<evidence type="ECO:0000313" key="4">
    <source>
        <dbReference type="Proteomes" id="UP000295573"/>
    </source>
</evidence>
<keyword evidence="2" id="KW-0472">Membrane</keyword>
<dbReference type="RefSeq" id="WP_132143559.1">
    <property type="nucleotide sequence ID" value="NZ_SLWR01000001.1"/>
</dbReference>
<feature type="region of interest" description="Disordered" evidence="1">
    <location>
        <begin position="142"/>
        <end position="167"/>
    </location>
</feature>
<gene>
    <name evidence="3" type="ORF">EV646_101576</name>
</gene>
<dbReference type="PROSITE" id="PS51257">
    <property type="entry name" value="PROKAR_LIPOPROTEIN"/>
    <property type="match status" value="1"/>
</dbReference>
<sequence>MYRRIVGLLVAVLAVGCVGALPAGAGGPTSVLLSAPPKLVAVGYEDQRYADLQKLTGIESLDRLGSERHDVGRFVRATWLIHDMTPWRLDFIYPDAPGGPWIATSEITPGSPTPEPTWHRAADPVRLLKLLDSLGLLSGEVAPSGPTSQLPQTPAPETTQAASTEAESPFTGWRWTIPGFLFGVVVAVSAVRFLPKRRDWQLVDAE</sequence>
<feature type="transmembrane region" description="Helical" evidence="2">
    <location>
        <begin position="173"/>
        <end position="194"/>
    </location>
</feature>
<feature type="compositionally biased region" description="Polar residues" evidence="1">
    <location>
        <begin position="145"/>
        <end position="166"/>
    </location>
</feature>
<name>A0A4R2J9R7_9ACTN</name>
<keyword evidence="2" id="KW-0812">Transmembrane</keyword>
<dbReference type="Proteomes" id="UP000295573">
    <property type="component" value="Unassembled WGS sequence"/>
</dbReference>
<comment type="caution">
    <text evidence="3">The sequence shown here is derived from an EMBL/GenBank/DDBJ whole genome shotgun (WGS) entry which is preliminary data.</text>
</comment>
<accession>A0A4R2J9R7</accession>
<dbReference type="OrthoDB" id="3698271at2"/>
<proteinExistence type="predicted"/>
<evidence type="ECO:0000256" key="1">
    <source>
        <dbReference type="SAM" id="MobiDB-lite"/>
    </source>
</evidence>
<reference evidence="3 4" key="1">
    <citation type="journal article" date="2015" name="Stand. Genomic Sci.">
        <title>Genomic Encyclopedia of Bacterial and Archaeal Type Strains, Phase III: the genomes of soil and plant-associated and newly described type strains.</title>
        <authorList>
            <person name="Whitman W.B."/>
            <person name="Woyke T."/>
            <person name="Klenk H.P."/>
            <person name="Zhou Y."/>
            <person name="Lilburn T.G."/>
            <person name="Beck B.J."/>
            <person name="De Vos P."/>
            <person name="Vandamme P."/>
            <person name="Eisen J.A."/>
            <person name="Garrity G."/>
            <person name="Hugenholtz P."/>
            <person name="Kyrpides N.C."/>
        </authorList>
    </citation>
    <scope>NUCLEOTIDE SEQUENCE [LARGE SCALE GENOMIC DNA]</scope>
    <source>
        <strain evidence="3 4">VKM Ac-2541</strain>
    </source>
</reference>
<dbReference type="AlphaFoldDB" id="A0A4R2J9R7"/>
<keyword evidence="2" id="KW-1133">Transmembrane helix</keyword>
<keyword evidence="4" id="KW-1185">Reference proteome</keyword>
<dbReference type="EMBL" id="SLWR01000001">
    <property type="protein sequence ID" value="TCO51585.1"/>
    <property type="molecule type" value="Genomic_DNA"/>
</dbReference>
<evidence type="ECO:0000313" key="3">
    <source>
        <dbReference type="EMBL" id="TCO51585.1"/>
    </source>
</evidence>